<dbReference type="InterPro" id="IPR036388">
    <property type="entry name" value="WH-like_DNA-bd_sf"/>
</dbReference>
<proteinExistence type="predicted"/>
<keyword evidence="4" id="KW-1185">Reference proteome</keyword>
<dbReference type="PANTHER" id="PTHR43736:SF4">
    <property type="entry name" value="SLR1690 PROTEIN"/>
    <property type="match status" value="1"/>
</dbReference>
<gene>
    <name evidence="3" type="ORF">JCM31826_09300</name>
</gene>
<evidence type="ECO:0000259" key="1">
    <source>
        <dbReference type="Pfam" id="PF00293"/>
    </source>
</evidence>
<dbReference type="Pfam" id="PF00293">
    <property type="entry name" value="NUDIX"/>
    <property type="match status" value="1"/>
</dbReference>
<dbReference type="AlphaFoldDB" id="A0A401XKA9"/>
<dbReference type="Pfam" id="PF21906">
    <property type="entry name" value="WHD_NrtR"/>
    <property type="match status" value="1"/>
</dbReference>
<name>A0A401XKA9_9FLAO</name>
<dbReference type="EMBL" id="BHZE01000007">
    <property type="protein sequence ID" value="GCD77448.1"/>
    <property type="molecule type" value="Genomic_DNA"/>
</dbReference>
<dbReference type="InterPro" id="IPR054105">
    <property type="entry name" value="WHD_NrtR"/>
</dbReference>
<dbReference type="Gene3D" id="3.90.79.10">
    <property type="entry name" value="Nucleoside Triphosphate Pyrophosphohydrolase"/>
    <property type="match status" value="1"/>
</dbReference>
<evidence type="ECO:0000313" key="4">
    <source>
        <dbReference type="Proteomes" id="UP000286715"/>
    </source>
</evidence>
<reference evidence="3 4" key="1">
    <citation type="submission" date="2018-11" db="EMBL/GenBank/DDBJ databases">
        <title>Schleiferia aggregans sp. nov., a moderately thermophilic heterotrophic bacterium isolated from microbial mats at a terrestrial hot spring.</title>
        <authorList>
            <person name="Iino T."/>
            <person name="Ohkuma M."/>
            <person name="Haruta S."/>
        </authorList>
    </citation>
    <scope>NUCLEOTIDE SEQUENCE [LARGE SCALE GENOMIC DNA]</scope>
    <source>
        <strain evidence="3 4">LA</strain>
    </source>
</reference>
<dbReference type="SUPFAM" id="SSF46785">
    <property type="entry name" value="Winged helix' DNA-binding domain"/>
    <property type="match status" value="1"/>
</dbReference>
<feature type="domain" description="NrtR DNA-binding winged helix" evidence="2">
    <location>
        <begin position="179"/>
        <end position="239"/>
    </location>
</feature>
<dbReference type="InterPro" id="IPR000086">
    <property type="entry name" value="NUDIX_hydrolase_dom"/>
</dbReference>
<dbReference type="RefSeq" id="WP_218019327.1">
    <property type="nucleotide sequence ID" value="NZ_BHZE01000007.1"/>
</dbReference>
<sequence>MYNRATSITCNSMNSKNLNPNVSVDCVVFGFDNERLNVLLIEQKPLNKSIKPQSALPGDLVMEDESLDQAANRVLRELTGLKGIYLCQFKAFGDPQRVRDVKDLAWLQTYREYPQARVITVAYYALVKMHDFSPEASSFADKVYWCDVHNVPPLAFDHNQIVIEGLKTLRREFEAHRIGFELLPKKFTLSQLQRLYEIITDKKFDKRNFRKKILRENILIPLPEKQQGVLHKPAQLYEFNLRELAELGAFNGDTVEIY</sequence>
<dbReference type="InterPro" id="IPR015797">
    <property type="entry name" value="NUDIX_hydrolase-like_dom_sf"/>
</dbReference>
<evidence type="ECO:0000259" key="2">
    <source>
        <dbReference type="Pfam" id="PF21906"/>
    </source>
</evidence>
<evidence type="ECO:0000313" key="3">
    <source>
        <dbReference type="EMBL" id="GCD77448.1"/>
    </source>
</evidence>
<dbReference type="CDD" id="cd18873">
    <property type="entry name" value="NUDIX_NadM_like"/>
    <property type="match status" value="1"/>
</dbReference>
<protein>
    <submittedName>
        <fullName evidence="3">DNA mismatch repair protein MutT</fullName>
    </submittedName>
</protein>
<organism evidence="3 4">
    <name type="scientific">Thermaurantimonas aggregans</name>
    <dbReference type="NCBI Taxonomy" id="2173829"/>
    <lineage>
        <taxon>Bacteria</taxon>
        <taxon>Pseudomonadati</taxon>
        <taxon>Bacteroidota</taxon>
        <taxon>Flavobacteriia</taxon>
        <taxon>Flavobacteriales</taxon>
        <taxon>Schleiferiaceae</taxon>
        <taxon>Thermaurantimonas</taxon>
    </lineage>
</organism>
<comment type="caution">
    <text evidence="3">The sequence shown here is derived from an EMBL/GenBank/DDBJ whole genome shotgun (WGS) entry which is preliminary data.</text>
</comment>
<dbReference type="Proteomes" id="UP000286715">
    <property type="component" value="Unassembled WGS sequence"/>
</dbReference>
<dbReference type="PANTHER" id="PTHR43736">
    <property type="entry name" value="ADP-RIBOSE PYROPHOSPHATASE"/>
    <property type="match status" value="1"/>
</dbReference>
<feature type="domain" description="Nudix hydrolase" evidence="1">
    <location>
        <begin position="21"/>
        <end position="158"/>
    </location>
</feature>
<dbReference type="InterPro" id="IPR036390">
    <property type="entry name" value="WH_DNA-bd_sf"/>
</dbReference>
<dbReference type="Gene3D" id="1.10.10.10">
    <property type="entry name" value="Winged helix-like DNA-binding domain superfamily/Winged helix DNA-binding domain"/>
    <property type="match status" value="1"/>
</dbReference>
<dbReference type="SUPFAM" id="SSF55811">
    <property type="entry name" value="Nudix"/>
    <property type="match status" value="1"/>
</dbReference>
<accession>A0A401XKA9</accession>